<reference evidence="4" key="2">
    <citation type="submission" date="2013-05" db="EMBL/GenBank/DDBJ databases">
        <title>The genome and transcriptome of Haemonchus contortus: a key model parasite for drug and vaccine discovery.</title>
        <authorList>
            <person name="Laing R."/>
            <person name="Kikuchi T."/>
            <person name="Martinelli A."/>
            <person name="Tsai I.J."/>
            <person name="Beech R.N."/>
            <person name="Redman E."/>
            <person name="Holroyd N."/>
            <person name="Bartley D.J."/>
            <person name="Beasley H."/>
            <person name="Britton C."/>
            <person name="Curran D."/>
            <person name="Devaney E."/>
            <person name="Gilabert A."/>
            <person name="Jackson F."/>
            <person name="Hunt M."/>
            <person name="Johnston S."/>
            <person name="Kryukov I."/>
            <person name="Li K."/>
            <person name="Morrison A.A."/>
            <person name="Reid A.J."/>
            <person name="Sargison N."/>
            <person name="Saunders G."/>
            <person name="Wasmuth J.D."/>
            <person name="Wolstenholme A."/>
            <person name="Berriman M."/>
            <person name="Gilleard J.S."/>
            <person name="Cotton J.A."/>
        </authorList>
    </citation>
    <scope>NUCLEOTIDE SEQUENCE [LARGE SCALE GENOMIC DNA]</scope>
    <source>
        <strain evidence="4">ISE/inbred ISE</strain>
    </source>
</reference>
<dbReference type="SUPFAM" id="SSF52821">
    <property type="entry name" value="Rhodanese/Cell cycle control phosphatase"/>
    <property type="match status" value="2"/>
</dbReference>
<gene>
    <name evidence="4" type="ORF">HCOI_01073900</name>
</gene>
<dbReference type="GO" id="GO:0004792">
    <property type="term" value="F:thiosulfate-cyanide sulfurtransferase activity"/>
    <property type="evidence" value="ECO:0007669"/>
    <property type="project" value="TreeGrafter"/>
</dbReference>
<dbReference type="CDD" id="cd01448">
    <property type="entry name" value="TST_Repeat_1"/>
    <property type="match status" value="1"/>
</dbReference>
<organism evidence="4">
    <name type="scientific">Haemonchus contortus</name>
    <name type="common">Barber pole worm</name>
    <dbReference type="NCBI Taxonomy" id="6289"/>
    <lineage>
        <taxon>Eukaryota</taxon>
        <taxon>Metazoa</taxon>
        <taxon>Ecdysozoa</taxon>
        <taxon>Nematoda</taxon>
        <taxon>Chromadorea</taxon>
        <taxon>Rhabditida</taxon>
        <taxon>Rhabditina</taxon>
        <taxon>Rhabditomorpha</taxon>
        <taxon>Strongyloidea</taxon>
        <taxon>Trichostrongylidae</taxon>
        <taxon>Haemonchus</taxon>
    </lineage>
</organism>
<dbReference type="GO" id="GO:0005739">
    <property type="term" value="C:mitochondrion"/>
    <property type="evidence" value="ECO:0007669"/>
    <property type="project" value="TreeGrafter"/>
</dbReference>
<feature type="domain" description="Rhodanese" evidence="3">
    <location>
        <begin position="69"/>
        <end position="165"/>
    </location>
</feature>
<proteinExistence type="predicted"/>
<dbReference type="PANTHER" id="PTHR11364">
    <property type="entry name" value="THIOSULFATE SULFERTANSFERASE"/>
    <property type="match status" value="1"/>
</dbReference>
<dbReference type="Gene3D" id="3.40.250.10">
    <property type="entry name" value="Rhodanese-like domain"/>
    <property type="match status" value="2"/>
</dbReference>
<reference evidence="4" key="1">
    <citation type="submission" date="2013-03" db="EMBL/GenBank/DDBJ databases">
        <authorList>
            <person name="Aslett M."/>
        </authorList>
    </citation>
    <scope>NUCLEOTIDE SEQUENCE [LARGE SCALE GENOMIC DNA]</scope>
    <source>
        <strain evidence="4">ISE/inbred ISE</strain>
    </source>
</reference>
<dbReference type="EMBL" id="CAVP010058399">
    <property type="protein sequence ID" value="CDL94589.1"/>
    <property type="molecule type" value="Genomic_DNA"/>
</dbReference>
<evidence type="ECO:0000256" key="2">
    <source>
        <dbReference type="ARBA" id="ARBA00022737"/>
    </source>
</evidence>
<dbReference type="Pfam" id="PF00581">
    <property type="entry name" value="Rhodanese"/>
    <property type="match status" value="1"/>
</dbReference>
<feature type="domain" description="Rhodanese" evidence="3">
    <location>
        <begin position="205"/>
        <end position="291"/>
    </location>
</feature>
<evidence type="ECO:0000259" key="3">
    <source>
        <dbReference type="PROSITE" id="PS50206"/>
    </source>
</evidence>
<evidence type="ECO:0000313" key="4">
    <source>
        <dbReference type="EMBL" id="CDL94589.1"/>
    </source>
</evidence>
<dbReference type="InterPro" id="IPR001763">
    <property type="entry name" value="Rhodanese-like_dom"/>
</dbReference>
<name>W6NF59_HAECO</name>
<accession>W6NF59</accession>
<dbReference type="SMART" id="SM00450">
    <property type="entry name" value="RHOD"/>
    <property type="match status" value="2"/>
</dbReference>
<protein>
    <submittedName>
        <fullName evidence="4">Rhodanese domain containing protein</fullName>
    </submittedName>
</protein>
<sequence>MSLKRLVDVNTVAQLLKKNIINKEGVRILDCTYDHTLVAKKPDWKHFKKELFGKFEKILAQPCPSKRLYLSGHIPKAPHICMDVAFYPSEYERFALYPPEVFQEYVQMLGIDAGEHLILYARGMFGGMLHASKFAWLFKSYGHEKVSVVDGGFDEWTKKGYEVSKDDVNLKRGTWKANDEMAKNNIKFEQLEEQHGDRKYIEWTDDLNLLDARVRGQFEGTVATGAPPGVTGTHIPGFKCVPAGELVEEGRMRSNEDIRNWLEQSGFKPDRPSVILCNTGVQAAMLAYAIKGIFPQNPIQVYNAQIWILDEFSGKQISEVDVAGSHGVNGKLPQLLC</sequence>
<dbReference type="InterPro" id="IPR045078">
    <property type="entry name" value="TST/MPST-like"/>
</dbReference>
<dbReference type="PROSITE" id="PS50206">
    <property type="entry name" value="RHODANESE_3"/>
    <property type="match status" value="2"/>
</dbReference>
<keyword evidence="2" id="KW-0677">Repeat</keyword>
<keyword evidence="1" id="KW-0808">Transferase</keyword>
<comment type="caution">
    <text evidence="4">The sequence shown here is derived from an EMBL/GenBank/DDBJ whole genome shotgun (WGS) entry which is preliminary data.</text>
</comment>
<evidence type="ECO:0000256" key="1">
    <source>
        <dbReference type="ARBA" id="ARBA00022679"/>
    </source>
</evidence>
<dbReference type="AlphaFoldDB" id="W6NF59"/>
<dbReference type="PANTHER" id="PTHR11364:SF7">
    <property type="entry name" value="THIOSULFATE SULFURTRANSFERASE MPST-1-RELATED"/>
    <property type="match status" value="1"/>
</dbReference>
<dbReference type="InterPro" id="IPR036873">
    <property type="entry name" value="Rhodanese-like_dom_sf"/>
</dbReference>